<reference evidence="1 2" key="1">
    <citation type="submission" date="2020-08" db="EMBL/GenBank/DDBJ databases">
        <title>Genomic Encyclopedia of Type Strains, Phase III (KMG-III): the genomes of soil and plant-associated and newly described type strains.</title>
        <authorList>
            <person name="Whitman W."/>
        </authorList>
    </citation>
    <scope>NUCLEOTIDE SEQUENCE [LARGE SCALE GENOMIC DNA]</scope>
    <source>
        <strain evidence="1 2">CECT 3303</strain>
    </source>
</reference>
<keyword evidence="2" id="KW-1185">Reference proteome</keyword>
<dbReference type="EMBL" id="JACHJJ010000001">
    <property type="protein sequence ID" value="MBB5961334.1"/>
    <property type="molecule type" value="Genomic_DNA"/>
</dbReference>
<sequence>MRQERPSFLILCEGKTERDYFIGMRSRRGPQIDVDIPDVDHLSIVREATVRKSDEYSSIWCALDTELDHALTARLVDEARRGEVNLCLSTPCFEVWLILHHADCARPFQSAEEAKKKLKSLVRSWSEGSTRFSDFSHGIEVACGRSRKLDPTGGEVLKNPSTNAWKLVAEIQEEPE</sequence>
<dbReference type="AlphaFoldDB" id="A0A841CYE7"/>
<dbReference type="Pfam" id="PF13707">
    <property type="entry name" value="RloB"/>
    <property type="match status" value="1"/>
</dbReference>
<evidence type="ECO:0000313" key="2">
    <source>
        <dbReference type="Proteomes" id="UP000562352"/>
    </source>
</evidence>
<dbReference type="InterPro" id="IPR025591">
    <property type="entry name" value="RloB"/>
</dbReference>
<name>A0A841CYE7_PLAVE</name>
<evidence type="ECO:0008006" key="3">
    <source>
        <dbReference type="Google" id="ProtNLM"/>
    </source>
</evidence>
<organism evidence="1 2">
    <name type="scientific">Planomonospora venezuelensis</name>
    <dbReference type="NCBI Taxonomy" id="1999"/>
    <lineage>
        <taxon>Bacteria</taxon>
        <taxon>Bacillati</taxon>
        <taxon>Actinomycetota</taxon>
        <taxon>Actinomycetes</taxon>
        <taxon>Streptosporangiales</taxon>
        <taxon>Streptosporangiaceae</taxon>
        <taxon>Planomonospora</taxon>
    </lineage>
</organism>
<comment type="caution">
    <text evidence="1">The sequence shown here is derived from an EMBL/GenBank/DDBJ whole genome shotgun (WGS) entry which is preliminary data.</text>
</comment>
<dbReference type="Proteomes" id="UP000562352">
    <property type="component" value="Unassembled WGS sequence"/>
</dbReference>
<proteinExistence type="predicted"/>
<protein>
    <recommendedName>
        <fullName evidence="3">RloB-like protein</fullName>
    </recommendedName>
</protein>
<gene>
    <name evidence="1" type="ORF">FHS22_000572</name>
</gene>
<dbReference type="RefSeq" id="WP_184938063.1">
    <property type="nucleotide sequence ID" value="NZ_BAAAWZ010000001.1"/>
</dbReference>
<accession>A0A841CYE7</accession>
<evidence type="ECO:0000313" key="1">
    <source>
        <dbReference type="EMBL" id="MBB5961334.1"/>
    </source>
</evidence>